<evidence type="ECO:0000313" key="7">
    <source>
        <dbReference type="EMBL" id="WGH92158.1"/>
    </source>
</evidence>
<evidence type="ECO:0000259" key="5">
    <source>
        <dbReference type="Pfam" id="PF07992"/>
    </source>
</evidence>
<dbReference type="Gene3D" id="3.30.390.30">
    <property type="match status" value="1"/>
</dbReference>
<dbReference type="AlphaFoldDB" id="A0AAJ6DE31"/>
<dbReference type="Pfam" id="PF14759">
    <property type="entry name" value="Reductase_C"/>
    <property type="match status" value="1"/>
</dbReference>
<gene>
    <name evidence="7" type="ORF">QDX21_07395</name>
</gene>
<dbReference type="PRINTS" id="PR00368">
    <property type="entry name" value="FADPNR"/>
</dbReference>
<dbReference type="EMBL" id="CP122566">
    <property type="protein sequence ID" value="WGH92158.1"/>
    <property type="molecule type" value="Genomic_DNA"/>
</dbReference>
<evidence type="ECO:0000256" key="2">
    <source>
        <dbReference type="ARBA" id="ARBA00022630"/>
    </source>
</evidence>
<dbReference type="InterPro" id="IPR028202">
    <property type="entry name" value="Reductase_C"/>
</dbReference>
<dbReference type="GO" id="GO:0016651">
    <property type="term" value="F:oxidoreductase activity, acting on NAD(P)H"/>
    <property type="evidence" value="ECO:0007669"/>
    <property type="project" value="TreeGrafter"/>
</dbReference>
<evidence type="ECO:0000256" key="4">
    <source>
        <dbReference type="ARBA" id="ARBA00023002"/>
    </source>
</evidence>
<dbReference type="InterPro" id="IPR050446">
    <property type="entry name" value="FAD-oxidoreductase/Apoptosis"/>
</dbReference>
<accession>A0AAJ6DE31</accession>
<dbReference type="InterPro" id="IPR016156">
    <property type="entry name" value="FAD/NAD-linked_Rdtase_dimer_sf"/>
</dbReference>
<dbReference type="RefSeq" id="WP_279674391.1">
    <property type="nucleotide sequence ID" value="NZ_CP122566.1"/>
</dbReference>
<organism evidence="7 8">
    <name type="scientific">Auritidibacter ignavus</name>
    <dbReference type="NCBI Taxonomy" id="678932"/>
    <lineage>
        <taxon>Bacteria</taxon>
        <taxon>Bacillati</taxon>
        <taxon>Actinomycetota</taxon>
        <taxon>Actinomycetes</taxon>
        <taxon>Micrococcales</taxon>
        <taxon>Micrococcaceae</taxon>
        <taxon>Auritidibacter</taxon>
    </lineage>
</organism>
<dbReference type="InterPro" id="IPR023753">
    <property type="entry name" value="FAD/NAD-binding_dom"/>
</dbReference>
<reference evidence="7 8" key="1">
    <citation type="submission" date="2023-03" db="EMBL/GenBank/DDBJ databases">
        <title>Complete genome sequences of several Auritidibacter ignavus strains isolated from ear infections.</title>
        <authorList>
            <person name="Baehr T."/>
            <person name="Baumhoegger A.M."/>
        </authorList>
    </citation>
    <scope>NUCLEOTIDE SEQUENCE [LARGE SCALE GENOMIC DNA]</scope>
    <source>
        <strain evidence="7 8">BABAE-6</strain>
    </source>
</reference>
<keyword evidence="3" id="KW-0274">FAD</keyword>
<dbReference type="GO" id="GO:0005737">
    <property type="term" value="C:cytoplasm"/>
    <property type="evidence" value="ECO:0007669"/>
    <property type="project" value="TreeGrafter"/>
</dbReference>
<keyword evidence="8" id="KW-1185">Reference proteome</keyword>
<keyword evidence="4" id="KW-0560">Oxidoreductase</keyword>
<feature type="domain" description="FAD/NAD(P)-binding" evidence="5">
    <location>
        <begin position="12"/>
        <end position="319"/>
    </location>
</feature>
<dbReference type="SUPFAM" id="SSF51905">
    <property type="entry name" value="FAD/NAD(P)-binding domain"/>
    <property type="match status" value="2"/>
</dbReference>
<dbReference type="PANTHER" id="PTHR43557:SF2">
    <property type="entry name" value="RIESKE DOMAIN-CONTAINING PROTEIN-RELATED"/>
    <property type="match status" value="1"/>
</dbReference>
<keyword evidence="2" id="KW-0285">Flavoprotein</keyword>
<dbReference type="Gene3D" id="3.50.50.60">
    <property type="entry name" value="FAD/NAD(P)-binding domain"/>
    <property type="match status" value="2"/>
</dbReference>
<dbReference type="PRINTS" id="PR00411">
    <property type="entry name" value="PNDRDTASEI"/>
</dbReference>
<dbReference type="SUPFAM" id="SSF55424">
    <property type="entry name" value="FAD/NAD-linked reductases, dimerisation (C-terminal) domain"/>
    <property type="match status" value="1"/>
</dbReference>
<sequence>MSAATEPATPGSVAIIGGSVAGFTAAHTLRERGYAGAITVIDPNPYPYDRPPVSGDYLTGALDEPGLRLGGAHWAEQHQIRWVQAVATELHLGHRRAEQTAGSVATAATRSTHLIRTGDGQQLSAEVVILATGASAAPFEHSLADQDGEPLPVLTVRDHTDVDRIRQLITSRAEESHSSPPLRISVAGAGLLAAELAAGVHQLGAAVRLYQPHHRQAAEIFGDTIAELLDADHARHGVELIQQYLQADALPEGFTAQTDLVLAAVGTVPNTQLAEQAGLPVIDGVAVDDRQRVDGVCGVYAIGDLTPGAKHWDQAVRSAQRAVADLLDTSPTAEPDQVLPKQNEHHRVAPRWIWTDRYDTHAGALGEMTLAARPGYQLIERWRHPIHEDESPLQGSAASGGQRREHASFVLDPQHRLCAVAALNQPMVLRAATRLMQRGIVIDPVDLADPDLNLRSLIRNR</sequence>
<proteinExistence type="predicted"/>
<dbReference type="PANTHER" id="PTHR43557">
    <property type="entry name" value="APOPTOSIS-INDUCING FACTOR 1"/>
    <property type="match status" value="1"/>
</dbReference>
<dbReference type="Pfam" id="PF07992">
    <property type="entry name" value="Pyr_redox_2"/>
    <property type="match status" value="1"/>
</dbReference>
<name>A0AAJ6DE31_9MICC</name>
<evidence type="ECO:0000256" key="1">
    <source>
        <dbReference type="ARBA" id="ARBA00001974"/>
    </source>
</evidence>
<dbReference type="Proteomes" id="UP001224674">
    <property type="component" value="Chromosome"/>
</dbReference>
<evidence type="ECO:0000259" key="6">
    <source>
        <dbReference type="Pfam" id="PF14759"/>
    </source>
</evidence>
<dbReference type="InterPro" id="IPR036188">
    <property type="entry name" value="FAD/NAD-bd_sf"/>
</dbReference>
<evidence type="ECO:0000313" key="8">
    <source>
        <dbReference type="Proteomes" id="UP001224674"/>
    </source>
</evidence>
<evidence type="ECO:0000256" key="3">
    <source>
        <dbReference type="ARBA" id="ARBA00022827"/>
    </source>
</evidence>
<feature type="domain" description="Reductase C-terminal" evidence="6">
    <location>
        <begin position="403"/>
        <end position="457"/>
    </location>
</feature>
<protein>
    <submittedName>
        <fullName evidence="7">FAD-dependent oxidoreductase</fullName>
    </submittedName>
</protein>
<comment type="cofactor">
    <cofactor evidence="1">
        <name>FAD</name>
        <dbReference type="ChEBI" id="CHEBI:57692"/>
    </cofactor>
</comment>